<evidence type="ECO:0000313" key="3">
    <source>
        <dbReference type="Proteomes" id="UP000679335"/>
    </source>
</evidence>
<proteinExistence type="predicted"/>
<dbReference type="InterPro" id="IPR029021">
    <property type="entry name" value="Prot-tyrosine_phosphatase-like"/>
</dbReference>
<sequence>MLIEAADTIADLRAQGQKVALHCAEARSRTSAVAAVYAIRHRGVPKGEALAALQATLPDYAPKQFLLDAVGRIAEAVDSGQEEGDE</sequence>
<keyword evidence="3" id="KW-1185">Reference proteome</keyword>
<evidence type="ECO:0000313" key="2">
    <source>
        <dbReference type="EMBL" id="QWC15838.1"/>
    </source>
</evidence>
<accession>A0ABX8GJ18</accession>
<protein>
    <submittedName>
        <fullName evidence="2">Dual specificity protein phosphatase family protein</fullName>
    </submittedName>
</protein>
<dbReference type="Proteomes" id="UP000679335">
    <property type="component" value="Chromosome"/>
</dbReference>
<feature type="domain" description="Tyrosine specific protein phosphatases" evidence="1">
    <location>
        <begin position="1"/>
        <end position="54"/>
    </location>
</feature>
<gene>
    <name evidence="2" type="ORF">KKR89_16515</name>
</gene>
<dbReference type="InterPro" id="IPR000387">
    <property type="entry name" value="Tyr_Pase_dom"/>
</dbReference>
<dbReference type="PROSITE" id="PS50056">
    <property type="entry name" value="TYR_PHOSPHATASE_2"/>
    <property type="match status" value="1"/>
</dbReference>
<dbReference type="SUPFAM" id="SSF52799">
    <property type="entry name" value="(Phosphotyrosine protein) phosphatases II"/>
    <property type="match status" value="1"/>
</dbReference>
<evidence type="ECO:0000259" key="1">
    <source>
        <dbReference type="PROSITE" id="PS50056"/>
    </source>
</evidence>
<name>A0ABX8GJ18_9CELL</name>
<organism evidence="2 3">
    <name type="scientific">Cellulomonas dongxiuzhuiae</name>
    <dbReference type="NCBI Taxonomy" id="2819979"/>
    <lineage>
        <taxon>Bacteria</taxon>
        <taxon>Bacillati</taxon>
        <taxon>Actinomycetota</taxon>
        <taxon>Actinomycetes</taxon>
        <taxon>Micrococcales</taxon>
        <taxon>Cellulomonadaceae</taxon>
        <taxon>Cellulomonas</taxon>
    </lineage>
</organism>
<dbReference type="RefSeq" id="WP_214765610.1">
    <property type="nucleotide sequence ID" value="NZ_CP076023.1"/>
</dbReference>
<reference evidence="2 3" key="1">
    <citation type="submission" date="2021-05" db="EMBL/GenBank/DDBJ databases">
        <title>Novel species in genus Cellulomonas.</title>
        <authorList>
            <person name="Zhang G."/>
        </authorList>
    </citation>
    <scope>NUCLEOTIDE SEQUENCE [LARGE SCALE GENOMIC DNA]</scope>
    <source>
        <strain evidence="3">zg-ZUI157</strain>
    </source>
</reference>
<dbReference type="EMBL" id="CP076023">
    <property type="protein sequence ID" value="QWC15838.1"/>
    <property type="molecule type" value="Genomic_DNA"/>
</dbReference>
<dbReference type="Gene3D" id="3.90.190.10">
    <property type="entry name" value="Protein tyrosine phosphatase superfamily"/>
    <property type="match status" value="1"/>
</dbReference>